<dbReference type="EMBL" id="VCLB01000006">
    <property type="protein sequence ID" value="TNB47441.1"/>
    <property type="molecule type" value="Genomic_DNA"/>
</dbReference>
<evidence type="ECO:0000259" key="6">
    <source>
        <dbReference type="Pfam" id="PF00962"/>
    </source>
</evidence>
<dbReference type="GO" id="GO:0009117">
    <property type="term" value="P:nucleotide metabolic process"/>
    <property type="evidence" value="ECO:0007669"/>
    <property type="project" value="UniProtKB-KW"/>
</dbReference>
<comment type="function">
    <text evidence="5">Catalyzes the hydrolytic deamination of adenine to hypoxanthine. Plays an important role in the purine salvage pathway and in nitrogen catabolism.</text>
</comment>
<accession>A0A5C4JQE4</accession>
<comment type="catalytic activity">
    <reaction evidence="5">
        <text>adenine + H2O + H(+) = hypoxanthine + NH4(+)</text>
        <dbReference type="Rhea" id="RHEA:23688"/>
        <dbReference type="ChEBI" id="CHEBI:15377"/>
        <dbReference type="ChEBI" id="CHEBI:15378"/>
        <dbReference type="ChEBI" id="CHEBI:16708"/>
        <dbReference type="ChEBI" id="CHEBI:17368"/>
        <dbReference type="ChEBI" id="CHEBI:28938"/>
        <dbReference type="EC" id="3.5.4.2"/>
    </reaction>
</comment>
<dbReference type="AlphaFoldDB" id="A0A5C4JQE4"/>
<feature type="binding site" evidence="5">
    <location>
        <position position="268"/>
    </location>
    <ligand>
        <name>Zn(2+)</name>
        <dbReference type="ChEBI" id="CHEBI:29105"/>
        <note>catalytic</note>
    </ligand>
</feature>
<evidence type="ECO:0000313" key="7">
    <source>
        <dbReference type="EMBL" id="TNB47441.1"/>
    </source>
</evidence>
<feature type="binding site" evidence="5">
    <location>
        <position position="9"/>
    </location>
    <ligand>
        <name>Zn(2+)</name>
        <dbReference type="ChEBI" id="CHEBI:29105"/>
        <note>catalytic</note>
    </ligand>
</feature>
<keyword evidence="1 5" id="KW-0479">Metal-binding</keyword>
<proteinExistence type="inferred from homology"/>
<dbReference type="GO" id="GO:0008270">
    <property type="term" value="F:zinc ion binding"/>
    <property type="evidence" value="ECO:0007669"/>
    <property type="project" value="UniProtKB-UniRule"/>
</dbReference>
<comment type="cofactor">
    <cofactor evidence="5">
        <name>Zn(2+)</name>
        <dbReference type="ChEBI" id="CHEBI:29105"/>
    </cofactor>
    <text evidence="5">Binds 1 zinc ion per subunit.</text>
</comment>
<keyword evidence="8" id="KW-1185">Reference proteome</keyword>
<name>A0A5C4JQE4_9HYPH</name>
<evidence type="ECO:0000256" key="3">
    <source>
        <dbReference type="ARBA" id="ARBA00022833"/>
    </source>
</evidence>
<feature type="binding site" evidence="5">
    <location>
        <position position="187"/>
    </location>
    <ligand>
        <name>Zn(2+)</name>
        <dbReference type="ChEBI" id="CHEBI:29105"/>
        <note>catalytic</note>
    </ligand>
</feature>
<dbReference type="HAMAP" id="MF_01962">
    <property type="entry name" value="Adenine_deaminase"/>
    <property type="match status" value="1"/>
</dbReference>
<dbReference type="InterPro" id="IPR001365">
    <property type="entry name" value="A_deaminase_dom"/>
</dbReference>
<feature type="binding site" evidence="5">
    <location>
        <position position="11"/>
    </location>
    <ligand>
        <name>Zn(2+)</name>
        <dbReference type="ChEBI" id="CHEBI:29105"/>
        <note>catalytic</note>
    </ligand>
</feature>
<feature type="active site" description="Proton donor" evidence="5">
    <location>
        <position position="190"/>
    </location>
</feature>
<dbReference type="PANTHER" id="PTHR43114:SF6">
    <property type="entry name" value="ADENINE DEAMINASE"/>
    <property type="match status" value="1"/>
</dbReference>
<evidence type="ECO:0000256" key="5">
    <source>
        <dbReference type="HAMAP-Rule" id="MF_01962"/>
    </source>
</evidence>
<sequence length="322" mass="34865">MTTPKAELHCHIEGATPPALAARLATKYGIDLSAWLRDGRYVWHDFSSFIACYAAIANVFRAEEDFADLAETYLGELAADGAIYSELFVSPEQGLAAGLSRDAYMRAITAGIEAAKAKTGIECRMVMIGERHMGPEQVEGAARYAVSCGFPLITGFNMAGDERMGCVADYARAFDIARDGGLKLTIHAGEVCGPGSVRDALDLVRPDRIGHGVRAVEEPALVRRLADEGVVLEVCPGSNIALSVYPDFRAHPLRRLVDAGVRVTLNSDDPPFFGTSLAREYEIAESELGFSPEETARMTETAIAAAFVDEETRERLFARLRG</sequence>
<feature type="domain" description="Adenosine deaminase" evidence="6">
    <location>
        <begin position="4"/>
        <end position="319"/>
    </location>
</feature>
<dbReference type="Proteomes" id="UP000307874">
    <property type="component" value="Unassembled WGS sequence"/>
</dbReference>
<dbReference type="EC" id="3.5.4.2" evidence="5"/>
<feature type="site" description="Important for catalytic activity" evidence="5">
    <location>
        <position position="211"/>
    </location>
</feature>
<gene>
    <name evidence="7" type="ORF">FF124_11300</name>
</gene>
<keyword evidence="2 5" id="KW-0378">Hydrolase</keyword>
<dbReference type="GO" id="GO:0043103">
    <property type="term" value="P:hypoxanthine salvage"/>
    <property type="evidence" value="ECO:0007669"/>
    <property type="project" value="UniProtKB-UniRule"/>
</dbReference>
<dbReference type="InterPro" id="IPR032466">
    <property type="entry name" value="Metal_Hydrolase"/>
</dbReference>
<keyword evidence="4 5" id="KW-0546">Nucleotide metabolism</keyword>
<keyword evidence="3 5" id="KW-0862">Zinc</keyword>
<reference evidence="7 8" key="2">
    <citation type="submission" date="2019-06" db="EMBL/GenBank/DDBJ databases">
        <title>Martelella lutilitoris sp. nov., isolated from a tidal mudflat.</title>
        <authorList>
            <person name="Kim Y.-J."/>
        </authorList>
    </citation>
    <scope>NUCLEOTIDE SEQUENCE [LARGE SCALE GENOMIC DNA]</scope>
    <source>
        <strain evidence="7 8">GH2-6</strain>
    </source>
</reference>
<evidence type="ECO:0000256" key="4">
    <source>
        <dbReference type="ARBA" id="ARBA00023080"/>
    </source>
</evidence>
<dbReference type="GO" id="GO:0006146">
    <property type="term" value="P:adenine catabolic process"/>
    <property type="evidence" value="ECO:0007669"/>
    <property type="project" value="UniProtKB-UniRule"/>
</dbReference>
<dbReference type="GO" id="GO:0000034">
    <property type="term" value="F:adenine deaminase activity"/>
    <property type="evidence" value="ECO:0007669"/>
    <property type="project" value="UniProtKB-UniRule"/>
</dbReference>
<dbReference type="InterPro" id="IPR028892">
    <property type="entry name" value="ADE"/>
</dbReference>
<dbReference type="RefSeq" id="WP_138748602.1">
    <property type="nucleotide sequence ID" value="NZ_VCLB01000006.1"/>
</dbReference>
<dbReference type="NCBIfam" id="NF006848">
    <property type="entry name" value="PRK09358.1-3"/>
    <property type="match status" value="1"/>
</dbReference>
<dbReference type="InterPro" id="IPR006330">
    <property type="entry name" value="Ado/ade_deaminase"/>
</dbReference>
<comment type="similarity">
    <text evidence="5">Belongs to the metallo-dependent hydrolases superfamily. Adenosine and AMP deaminases family. Adenine deaminase type 2 subfamily.</text>
</comment>
<dbReference type="Gene3D" id="3.20.20.140">
    <property type="entry name" value="Metal-dependent hydrolases"/>
    <property type="match status" value="1"/>
</dbReference>
<feature type="binding site" evidence="5">
    <location>
        <position position="269"/>
    </location>
    <ligand>
        <name>substrate</name>
    </ligand>
</feature>
<dbReference type="Pfam" id="PF00962">
    <property type="entry name" value="A_deaminase"/>
    <property type="match status" value="1"/>
</dbReference>
<reference evidence="7 8" key="1">
    <citation type="submission" date="2019-05" db="EMBL/GenBank/DDBJ databases">
        <authorList>
            <person name="Lee S.D."/>
        </authorList>
    </citation>
    <scope>NUCLEOTIDE SEQUENCE [LARGE SCALE GENOMIC DNA]</scope>
    <source>
        <strain evidence="7 8">GH2-6</strain>
    </source>
</reference>
<dbReference type="PANTHER" id="PTHR43114">
    <property type="entry name" value="ADENINE DEAMINASE"/>
    <property type="match status" value="1"/>
</dbReference>
<dbReference type="CDD" id="cd01320">
    <property type="entry name" value="ADA"/>
    <property type="match status" value="1"/>
</dbReference>
<evidence type="ECO:0000256" key="2">
    <source>
        <dbReference type="ARBA" id="ARBA00022801"/>
    </source>
</evidence>
<evidence type="ECO:0000256" key="1">
    <source>
        <dbReference type="ARBA" id="ARBA00022723"/>
    </source>
</evidence>
<protein>
    <recommendedName>
        <fullName evidence="5">Adenine deaminase</fullName>
        <shortName evidence="5">ADE</shortName>
        <ecNumber evidence="5">3.5.4.2</ecNumber>
    </recommendedName>
    <alternativeName>
        <fullName evidence="5">Adenine aminohydrolase</fullName>
        <shortName evidence="5">AAH</shortName>
    </alternativeName>
</protein>
<dbReference type="OrthoDB" id="105475at2"/>
<dbReference type="SUPFAM" id="SSF51556">
    <property type="entry name" value="Metallo-dependent hydrolases"/>
    <property type="match status" value="1"/>
</dbReference>
<dbReference type="NCBIfam" id="TIGR01430">
    <property type="entry name" value="aden_deam"/>
    <property type="match status" value="1"/>
</dbReference>
<evidence type="ECO:0000313" key="8">
    <source>
        <dbReference type="Proteomes" id="UP000307874"/>
    </source>
</evidence>
<organism evidence="7 8">
    <name type="scientific">Martelella lutilitoris</name>
    <dbReference type="NCBI Taxonomy" id="2583532"/>
    <lineage>
        <taxon>Bacteria</taxon>
        <taxon>Pseudomonadati</taxon>
        <taxon>Pseudomonadota</taxon>
        <taxon>Alphaproteobacteria</taxon>
        <taxon>Hyphomicrobiales</taxon>
        <taxon>Aurantimonadaceae</taxon>
        <taxon>Martelella</taxon>
    </lineage>
</organism>
<comment type="caution">
    <text evidence="7">The sequence shown here is derived from an EMBL/GenBank/DDBJ whole genome shotgun (WGS) entry which is preliminary data.</text>
</comment>